<organism evidence="1 2">
    <name type="scientific">Cinchona calisaya</name>
    <dbReference type="NCBI Taxonomy" id="153742"/>
    <lineage>
        <taxon>Eukaryota</taxon>
        <taxon>Viridiplantae</taxon>
        <taxon>Streptophyta</taxon>
        <taxon>Embryophyta</taxon>
        <taxon>Tracheophyta</taxon>
        <taxon>Spermatophyta</taxon>
        <taxon>Magnoliopsida</taxon>
        <taxon>eudicotyledons</taxon>
        <taxon>Gunneridae</taxon>
        <taxon>Pentapetalae</taxon>
        <taxon>asterids</taxon>
        <taxon>lamiids</taxon>
        <taxon>Gentianales</taxon>
        <taxon>Rubiaceae</taxon>
        <taxon>Cinchonoideae</taxon>
        <taxon>Cinchoneae</taxon>
        <taxon>Cinchona</taxon>
    </lineage>
</organism>
<reference evidence="1 2" key="1">
    <citation type="submission" date="2024-11" db="EMBL/GenBank/DDBJ databases">
        <title>A near-complete genome assembly of Cinchona calisaya.</title>
        <authorList>
            <person name="Lian D.C."/>
            <person name="Zhao X.W."/>
            <person name="Wei L."/>
        </authorList>
    </citation>
    <scope>NUCLEOTIDE SEQUENCE [LARGE SCALE GENOMIC DNA]</scope>
    <source>
        <tissue evidence="1">Nenye</tissue>
    </source>
</reference>
<gene>
    <name evidence="1" type="ORF">ACH5RR_034422</name>
</gene>
<dbReference type="Proteomes" id="UP001630127">
    <property type="component" value="Unassembled WGS sequence"/>
</dbReference>
<accession>A0ABD2YD17</accession>
<comment type="caution">
    <text evidence="1">The sequence shown here is derived from an EMBL/GenBank/DDBJ whole genome shotgun (WGS) entry which is preliminary data.</text>
</comment>
<proteinExistence type="predicted"/>
<dbReference type="AlphaFoldDB" id="A0ABD2YD17"/>
<keyword evidence="2" id="KW-1185">Reference proteome</keyword>
<evidence type="ECO:0000313" key="1">
    <source>
        <dbReference type="EMBL" id="KAL3504581.1"/>
    </source>
</evidence>
<sequence>MASVDSQDPLIHPPVKQEDPDMKYTIETLKLLVSIQRPYVWLLSKWHIEDQDLQVRVKHLDEVVQKVFQEVQPLVPSNPTDVVQGNKDWESSPMNVADAVSILKILRSLVDEMCDIGDLLPNDSSASITSENVEQLVRFIDSLLQNLKDVVICRANSVVLLKKVLEDAKDRLILLRNFLWPISNRLTEQTNIFAVFECAKALAFKTSLLLYCVCLLNDELNDEWLSNTRDVFPILTDSIDNALIGGPVIFVMNIWSH</sequence>
<dbReference type="EMBL" id="JBJUIK010000014">
    <property type="protein sequence ID" value="KAL3504581.1"/>
    <property type="molecule type" value="Genomic_DNA"/>
</dbReference>
<protein>
    <submittedName>
        <fullName evidence="1">Uncharacterized protein</fullName>
    </submittedName>
</protein>
<name>A0ABD2YD17_9GENT</name>
<evidence type="ECO:0000313" key="2">
    <source>
        <dbReference type="Proteomes" id="UP001630127"/>
    </source>
</evidence>